<comment type="caution">
    <text evidence="1">The sequence shown here is derived from an EMBL/GenBank/DDBJ whole genome shotgun (WGS) entry which is preliminary data.</text>
</comment>
<sequence>MKFAEIWLTGLTWFLWILFAMFLISNMWGWAALYFVIASVACNIDPKSEGKAETTVEETIATTELQ</sequence>
<dbReference type="EMBL" id="WKOD01000031">
    <property type="protein sequence ID" value="MSA69210.1"/>
    <property type="molecule type" value="Genomic_DNA"/>
</dbReference>
<dbReference type="RefSeq" id="WP_154237055.1">
    <property type="nucleotide sequence ID" value="NZ_WKNS01000019.1"/>
</dbReference>
<proteinExistence type="predicted"/>
<organism evidence="1">
    <name type="scientific">Ligilactobacillus ruminis</name>
    <dbReference type="NCBI Taxonomy" id="1623"/>
    <lineage>
        <taxon>Bacteria</taxon>
        <taxon>Bacillati</taxon>
        <taxon>Bacillota</taxon>
        <taxon>Bacilli</taxon>
        <taxon>Lactobacillales</taxon>
        <taxon>Lactobacillaceae</taxon>
        <taxon>Ligilactobacillus</taxon>
    </lineage>
</organism>
<dbReference type="AlphaFoldDB" id="A0A6A8GQQ9"/>
<protein>
    <submittedName>
        <fullName evidence="1">Uncharacterized protein</fullName>
    </submittedName>
</protein>
<evidence type="ECO:0000313" key="1">
    <source>
        <dbReference type="EMBL" id="MSA69210.1"/>
    </source>
</evidence>
<name>A0A6A8GQQ9_9LACO</name>
<accession>A0A6A8GQQ9</accession>
<reference evidence="1" key="1">
    <citation type="journal article" date="2019" name="Nat. Med.">
        <title>A library of human gut bacterial isolates paired with longitudinal multiomics data enables mechanistic microbiome research.</title>
        <authorList>
            <person name="Poyet M."/>
            <person name="Groussin M."/>
            <person name="Gibbons S.M."/>
            <person name="Avila-Pacheco J."/>
            <person name="Jiang X."/>
            <person name="Kearney S.M."/>
            <person name="Perrotta A.R."/>
            <person name="Berdy B."/>
            <person name="Zhao S."/>
            <person name="Lieberman T.D."/>
            <person name="Swanson P.K."/>
            <person name="Smith M."/>
            <person name="Roesemann S."/>
            <person name="Alexander J.E."/>
            <person name="Rich S.A."/>
            <person name="Livny J."/>
            <person name="Vlamakis H."/>
            <person name="Clish C."/>
            <person name="Bullock K."/>
            <person name="Deik A."/>
            <person name="Scott J."/>
            <person name="Pierce K.A."/>
            <person name="Xavier R.J."/>
            <person name="Alm E.J."/>
        </authorList>
    </citation>
    <scope>NUCLEOTIDE SEQUENCE</scope>
    <source>
        <strain evidence="1">BIOML-A18</strain>
    </source>
</reference>
<gene>
    <name evidence="1" type="ORF">GKC89_08990</name>
</gene>